<keyword evidence="1" id="KW-1133">Transmembrane helix</keyword>
<dbReference type="WBParaSite" id="Csp11.Scaffold630.g18785.t1">
    <property type="protein sequence ID" value="Csp11.Scaffold630.g18785.t1"/>
    <property type="gene ID" value="Csp11.Scaffold630.g18785"/>
</dbReference>
<keyword evidence="2" id="KW-1185">Reference proteome</keyword>
<evidence type="ECO:0000256" key="1">
    <source>
        <dbReference type="SAM" id="Phobius"/>
    </source>
</evidence>
<name>A0A1I7US34_9PELO</name>
<proteinExistence type="predicted"/>
<sequence>MYLLCTFLVQHIERKPIARVHTTVLAQTAPLAVFVALLTIAKLYLLTSDQEFITMWIFQVLMAYSISIATPLFLIIGSCAKRKAVVAWITCRRNEVTVGRDDTYRVERRSVSMTNAVSMIPPRV</sequence>
<evidence type="ECO:0000313" key="2">
    <source>
        <dbReference type="Proteomes" id="UP000095282"/>
    </source>
</evidence>
<protein>
    <submittedName>
        <fullName evidence="3">G_PROTEIN_RECEP_F3_4 domain-containing protein</fullName>
    </submittedName>
</protein>
<dbReference type="AlphaFoldDB" id="A0A1I7US34"/>
<evidence type="ECO:0000313" key="3">
    <source>
        <dbReference type="WBParaSite" id="Csp11.Scaffold630.g18785.t1"/>
    </source>
</evidence>
<feature type="transmembrane region" description="Helical" evidence="1">
    <location>
        <begin position="24"/>
        <end position="46"/>
    </location>
</feature>
<feature type="transmembrane region" description="Helical" evidence="1">
    <location>
        <begin position="52"/>
        <end position="76"/>
    </location>
</feature>
<dbReference type="eggNOG" id="ENOG502TIXP">
    <property type="taxonomic scope" value="Eukaryota"/>
</dbReference>
<organism evidence="2 3">
    <name type="scientific">Caenorhabditis tropicalis</name>
    <dbReference type="NCBI Taxonomy" id="1561998"/>
    <lineage>
        <taxon>Eukaryota</taxon>
        <taxon>Metazoa</taxon>
        <taxon>Ecdysozoa</taxon>
        <taxon>Nematoda</taxon>
        <taxon>Chromadorea</taxon>
        <taxon>Rhabditida</taxon>
        <taxon>Rhabditina</taxon>
        <taxon>Rhabditomorpha</taxon>
        <taxon>Rhabditoidea</taxon>
        <taxon>Rhabditidae</taxon>
        <taxon>Peloderinae</taxon>
        <taxon>Caenorhabditis</taxon>
    </lineage>
</organism>
<reference evidence="3" key="1">
    <citation type="submission" date="2016-11" db="UniProtKB">
        <authorList>
            <consortium name="WormBaseParasite"/>
        </authorList>
    </citation>
    <scope>IDENTIFICATION</scope>
</reference>
<keyword evidence="1" id="KW-0472">Membrane</keyword>
<keyword evidence="1" id="KW-0812">Transmembrane</keyword>
<dbReference type="STRING" id="1561998.A0A1I7US34"/>
<dbReference type="Proteomes" id="UP000095282">
    <property type="component" value="Unplaced"/>
</dbReference>
<accession>A0A1I7US34</accession>